<evidence type="ECO:0000256" key="7">
    <source>
        <dbReference type="ARBA" id="ARBA00022741"/>
    </source>
</evidence>
<dbReference type="SUPFAM" id="SSF81653">
    <property type="entry name" value="Calcium ATPase, transduction domain A"/>
    <property type="match status" value="1"/>
</dbReference>
<dbReference type="InterPro" id="IPR023298">
    <property type="entry name" value="ATPase_P-typ_TM_dom_sf"/>
</dbReference>
<keyword evidence="11 14" id="KW-1133">Transmembrane helix</keyword>
<dbReference type="SFLD" id="SFLDG00002">
    <property type="entry name" value="C1.7:_P-type_atpase_like"/>
    <property type="match status" value="1"/>
</dbReference>
<dbReference type="PROSITE" id="PS01229">
    <property type="entry name" value="COF_2"/>
    <property type="match status" value="1"/>
</dbReference>
<evidence type="ECO:0000313" key="16">
    <source>
        <dbReference type="EMBL" id="ANC76502.1"/>
    </source>
</evidence>
<dbReference type="STRING" id="1221500.ABE65_006690"/>
<dbReference type="PANTHER" id="PTHR43079">
    <property type="entry name" value="PROBABLE CADMIUM/ZINC-TRANSPORTING ATPASE HMA1"/>
    <property type="match status" value="1"/>
</dbReference>
<dbReference type="SUPFAM" id="SSF56784">
    <property type="entry name" value="HAD-like"/>
    <property type="match status" value="1"/>
</dbReference>
<evidence type="ECO:0000259" key="15">
    <source>
        <dbReference type="Pfam" id="PF00122"/>
    </source>
</evidence>
<protein>
    <recommendedName>
        <fullName evidence="15">P-type ATPase A domain-containing protein</fullName>
    </recommendedName>
</protein>
<keyword evidence="10" id="KW-1278">Translocase</keyword>
<dbReference type="KEGG" id="fpn:ABE65_006690"/>
<evidence type="ECO:0000256" key="5">
    <source>
        <dbReference type="ARBA" id="ARBA00022692"/>
    </source>
</evidence>
<dbReference type="GO" id="GO:0046872">
    <property type="term" value="F:metal ion binding"/>
    <property type="evidence" value="ECO:0007669"/>
    <property type="project" value="UniProtKB-KW"/>
</dbReference>
<evidence type="ECO:0000256" key="2">
    <source>
        <dbReference type="ARBA" id="ARBA00006024"/>
    </source>
</evidence>
<keyword evidence="5 14" id="KW-0812">Transmembrane</keyword>
<keyword evidence="14" id="KW-1003">Cell membrane</keyword>
<keyword evidence="17" id="KW-1185">Reference proteome</keyword>
<keyword evidence="6 14" id="KW-0479">Metal-binding</keyword>
<dbReference type="Pfam" id="PF00122">
    <property type="entry name" value="E1-E2_ATPase"/>
    <property type="match status" value="1"/>
</dbReference>
<feature type="transmembrane region" description="Helical" evidence="14">
    <location>
        <begin position="270"/>
        <end position="294"/>
    </location>
</feature>
<dbReference type="InterPro" id="IPR059000">
    <property type="entry name" value="ATPase_P-type_domA"/>
</dbReference>
<dbReference type="InterPro" id="IPR044492">
    <property type="entry name" value="P_typ_ATPase_HD_dom"/>
</dbReference>
<keyword evidence="3" id="KW-0813">Transport</keyword>
<dbReference type="GO" id="GO:0005886">
    <property type="term" value="C:plasma membrane"/>
    <property type="evidence" value="ECO:0007669"/>
    <property type="project" value="UniProtKB-SubCell"/>
</dbReference>
<dbReference type="InterPro" id="IPR027256">
    <property type="entry name" value="P-typ_ATPase_IB"/>
</dbReference>
<dbReference type="InterPro" id="IPR008250">
    <property type="entry name" value="ATPase_P-typ_transduc_dom_A_sf"/>
</dbReference>
<dbReference type="SFLD" id="SFLDF00027">
    <property type="entry name" value="p-type_atpase"/>
    <property type="match status" value="1"/>
</dbReference>
<dbReference type="Gene3D" id="2.70.150.10">
    <property type="entry name" value="Calcium-transporting ATPase, cytoplasmic transduction domain A"/>
    <property type="match status" value="1"/>
</dbReference>
<dbReference type="InterPro" id="IPR023214">
    <property type="entry name" value="HAD_sf"/>
</dbReference>
<evidence type="ECO:0000256" key="12">
    <source>
        <dbReference type="ARBA" id="ARBA00023065"/>
    </source>
</evidence>
<dbReference type="InterPro" id="IPR001757">
    <property type="entry name" value="P_typ_ATPase"/>
</dbReference>
<dbReference type="CDD" id="cd07551">
    <property type="entry name" value="P-type_ATPase_HM_ZosA_PfeT-like"/>
    <property type="match status" value="1"/>
</dbReference>
<comment type="similarity">
    <text evidence="2 14">Belongs to the cation transport ATPase (P-type) (TC 3.A.3) family. Type IB subfamily.</text>
</comment>
<feature type="domain" description="P-type ATPase A" evidence="15">
    <location>
        <begin position="123"/>
        <end position="222"/>
    </location>
</feature>
<dbReference type="InterPro" id="IPR051949">
    <property type="entry name" value="Cation_Transport_ATPase"/>
</dbReference>
<dbReference type="SFLD" id="SFLDS00003">
    <property type="entry name" value="Haloacid_Dehalogenase"/>
    <property type="match status" value="1"/>
</dbReference>
<dbReference type="GO" id="GO:0005524">
    <property type="term" value="F:ATP binding"/>
    <property type="evidence" value="ECO:0007669"/>
    <property type="project" value="UniProtKB-UniRule"/>
</dbReference>
<dbReference type="InterPro" id="IPR018303">
    <property type="entry name" value="ATPase_P-typ_P_site"/>
</dbReference>
<keyword evidence="8 14" id="KW-0067">ATP-binding</keyword>
<evidence type="ECO:0000256" key="11">
    <source>
        <dbReference type="ARBA" id="ARBA00022989"/>
    </source>
</evidence>
<dbReference type="Pfam" id="PF00702">
    <property type="entry name" value="Hydrolase"/>
    <property type="match status" value="1"/>
</dbReference>
<evidence type="ECO:0000256" key="9">
    <source>
        <dbReference type="ARBA" id="ARBA00022842"/>
    </source>
</evidence>
<dbReference type="PRINTS" id="PR00941">
    <property type="entry name" value="CDATPASE"/>
</dbReference>
<keyword evidence="4" id="KW-0597">Phosphoprotein</keyword>
<evidence type="ECO:0000313" key="17">
    <source>
        <dbReference type="Proteomes" id="UP000076623"/>
    </source>
</evidence>
<evidence type="ECO:0000256" key="4">
    <source>
        <dbReference type="ARBA" id="ARBA00022553"/>
    </source>
</evidence>
<reference evidence="16 17" key="1">
    <citation type="submission" date="2016-04" db="EMBL/GenBank/DDBJ databases">
        <title>Complete genome sequence of Fictibacillus phosphorivorans G25-29, a strain toxic to nematodes.</title>
        <authorList>
            <person name="Zheng Z."/>
        </authorList>
    </citation>
    <scope>NUCLEOTIDE SEQUENCE [LARGE SCALE GENOMIC DNA]</scope>
    <source>
        <strain evidence="16 17">G25-29</strain>
    </source>
</reference>
<dbReference type="EMBL" id="CP015378">
    <property type="protein sequence ID" value="ANC76502.1"/>
    <property type="molecule type" value="Genomic_DNA"/>
</dbReference>
<feature type="transmembrane region" description="Helical" evidence="14">
    <location>
        <begin position="70"/>
        <end position="88"/>
    </location>
</feature>
<dbReference type="Gene3D" id="3.40.1110.10">
    <property type="entry name" value="Calcium-transporting ATPase, cytoplasmic domain N"/>
    <property type="match status" value="1"/>
</dbReference>
<dbReference type="Proteomes" id="UP000076623">
    <property type="component" value="Chromosome"/>
</dbReference>
<comment type="subcellular location">
    <subcellularLocation>
        <location evidence="1">Cell membrane</location>
        <topology evidence="1">Multi-pass membrane protein</topology>
    </subcellularLocation>
</comment>
<evidence type="ECO:0000256" key="13">
    <source>
        <dbReference type="ARBA" id="ARBA00023136"/>
    </source>
</evidence>
<dbReference type="SUPFAM" id="SSF81660">
    <property type="entry name" value="Metal cation-transporting ATPase, ATP-binding domain N"/>
    <property type="match status" value="1"/>
</dbReference>
<evidence type="ECO:0000256" key="14">
    <source>
        <dbReference type="RuleBase" id="RU362081"/>
    </source>
</evidence>
<keyword evidence="9" id="KW-0460">Magnesium</keyword>
<dbReference type="InterPro" id="IPR023299">
    <property type="entry name" value="ATPase_P-typ_cyto_dom_N"/>
</dbReference>
<dbReference type="NCBIfam" id="TIGR01525">
    <property type="entry name" value="ATPase-IB_hvy"/>
    <property type="match status" value="1"/>
</dbReference>
<proteinExistence type="inferred from homology"/>
<keyword evidence="7 14" id="KW-0547">Nucleotide-binding</keyword>
<dbReference type="Gene3D" id="3.40.50.1000">
    <property type="entry name" value="HAD superfamily/HAD-like"/>
    <property type="match status" value="1"/>
</dbReference>
<keyword evidence="13 14" id="KW-0472">Membrane</keyword>
<name>A0A160IM55_9BACL</name>
<dbReference type="FunFam" id="2.70.150.10:FF:000002">
    <property type="entry name" value="Copper-transporting ATPase 1, putative"/>
    <property type="match status" value="1"/>
</dbReference>
<accession>A0A160IM55</accession>
<keyword evidence="12" id="KW-0406">Ion transport</keyword>
<evidence type="ECO:0000256" key="10">
    <source>
        <dbReference type="ARBA" id="ARBA00022967"/>
    </source>
</evidence>
<dbReference type="PANTHER" id="PTHR43079:SF1">
    <property type="entry name" value="CADMIUM_ZINC-TRANSPORTING ATPASE HMA1, CHLOROPLASTIC-RELATED"/>
    <property type="match status" value="1"/>
</dbReference>
<dbReference type="GO" id="GO:0016887">
    <property type="term" value="F:ATP hydrolysis activity"/>
    <property type="evidence" value="ECO:0007669"/>
    <property type="project" value="InterPro"/>
</dbReference>
<dbReference type="GO" id="GO:0019829">
    <property type="term" value="F:ATPase-coupled monoatomic cation transmembrane transporter activity"/>
    <property type="evidence" value="ECO:0007669"/>
    <property type="project" value="InterPro"/>
</dbReference>
<evidence type="ECO:0000256" key="6">
    <source>
        <dbReference type="ARBA" id="ARBA00022723"/>
    </source>
</evidence>
<feature type="transmembrane region" description="Helical" evidence="14">
    <location>
        <begin position="585"/>
        <end position="604"/>
    </location>
</feature>
<dbReference type="SUPFAM" id="SSF81665">
    <property type="entry name" value="Calcium ATPase, transmembrane domain M"/>
    <property type="match status" value="1"/>
</dbReference>
<dbReference type="NCBIfam" id="TIGR01494">
    <property type="entry name" value="ATPase_P-type"/>
    <property type="match status" value="2"/>
</dbReference>
<dbReference type="InterPro" id="IPR036412">
    <property type="entry name" value="HAD-like_sf"/>
</dbReference>
<organism evidence="16 17">
    <name type="scientific">Fictibacillus phosphorivorans</name>
    <dbReference type="NCBI Taxonomy" id="1221500"/>
    <lineage>
        <taxon>Bacteria</taxon>
        <taxon>Bacillati</taxon>
        <taxon>Bacillota</taxon>
        <taxon>Bacilli</taxon>
        <taxon>Bacillales</taxon>
        <taxon>Fictibacillaceae</taxon>
        <taxon>Fictibacillus</taxon>
    </lineage>
</organism>
<dbReference type="PROSITE" id="PS00154">
    <property type="entry name" value="ATPASE_E1_E2"/>
    <property type="match status" value="1"/>
</dbReference>
<feature type="transmembrane region" description="Helical" evidence="14">
    <location>
        <begin position="243"/>
        <end position="264"/>
    </location>
</feature>
<evidence type="ECO:0000256" key="3">
    <source>
        <dbReference type="ARBA" id="ARBA00022448"/>
    </source>
</evidence>
<evidence type="ECO:0000256" key="8">
    <source>
        <dbReference type="ARBA" id="ARBA00022840"/>
    </source>
</evidence>
<sequence length="629" mass="69056">MRRRGSPLELSARTQLLMATTSGLFILTAWMMEKYSDSPYYVLFYLLAFIVGGYAKAIEGIQESIKDRQLNVELLMMFAAIGSAAIGYWGEGAVLILIFAYSGALEMYTLQKSDKEIKALISLQPEEAWLLLEDKERRVEASSLEPGNRIKVKPGERVPADGIIVKGNSFINESALTGEPLAREVHKSSEVLAGTLNQSGLLEISVTKHMKDSVFQRMIDLVNNAQNDAPPVQRKIEEFETKYVLFVLLAAALTFLVPSSIGIWSYSESLYRACVLLVVASPCALVASTMPALLASLSNAAKHGILFKSGVFLEKLSQVNVIAFDKTGTLTKGQPSVKHAEFLHSSWKKEELASIIYEIEKNSIHPLAKAINEHLKVTPEKTPIELVGFEDVPGKGVKATIQSIIWKIGSREWADITEKQEFELLKKIDDSAKDTGHTVVYVTADDQLAAYFLLGDTIREEAVNAIKDLQTKQILTIMLTGDSKRGAEMIGRIAKVDEIAYSCMPEDKVNTVKKWREKDAVVAMIGDGVNDAPALAIADVGVAMGMGSDAAIETADVVLVKNDLSKLLYGMNLSERLSKVIKQNIIFSISVILLLLCANYLQFLTLPFGVIGHEGSTILVILNGLRLLK</sequence>
<feature type="transmembrane region" description="Helical" evidence="14">
    <location>
        <begin position="38"/>
        <end position="58"/>
    </location>
</feature>
<dbReference type="AlphaFoldDB" id="A0A160IM55"/>
<gene>
    <name evidence="16" type="ORF">ABE65_006690</name>
</gene>
<evidence type="ECO:0000256" key="1">
    <source>
        <dbReference type="ARBA" id="ARBA00004651"/>
    </source>
</evidence>
<dbReference type="PRINTS" id="PR00119">
    <property type="entry name" value="CATATPASE"/>
</dbReference>